<accession>A0ABW7RPF5</accession>
<protein>
    <submittedName>
        <fullName evidence="1">Uncharacterized protein</fullName>
    </submittedName>
</protein>
<organism evidence="1 2">
    <name type="scientific">Streptomyces celluloflavus</name>
    <dbReference type="NCBI Taxonomy" id="58344"/>
    <lineage>
        <taxon>Bacteria</taxon>
        <taxon>Bacillati</taxon>
        <taxon>Actinomycetota</taxon>
        <taxon>Actinomycetes</taxon>
        <taxon>Kitasatosporales</taxon>
        <taxon>Streptomycetaceae</taxon>
        <taxon>Streptomyces</taxon>
    </lineage>
</organism>
<gene>
    <name evidence="1" type="ORF">ACH4GP_37295</name>
</gene>
<dbReference type="EMBL" id="JBIRGH010000039">
    <property type="protein sequence ID" value="MFH8589967.1"/>
    <property type="molecule type" value="Genomic_DNA"/>
</dbReference>
<dbReference type="Proteomes" id="UP001610990">
    <property type="component" value="Unassembled WGS sequence"/>
</dbReference>
<comment type="caution">
    <text evidence="1">The sequence shown here is derived from an EMBL/GenBank/DDBJ whole genome shotgun (WGS) entry which is preliminary data.</text>
</comment>
<proteinExistence type="predicted"/>
<evidence type="ECO:0000313" key="1">
    <source>
        <dbReference type="EMBL" id="MFH8589967.1"/>
    </source>
</evidence>
<sequence>MTVSAGVAGAVALGVAGAAHPGAAAERANWSGKQSDNGWPVQDTAKSFDIEGSDQKVPLTDGDVATALTYVARRFHYEIGSLRDGDVHGWTKDHTVMETYESNYLSGSAITVRPLCYPVGSKGNLYPNELVVVRDILAELDGVVAWGGDFDKPHRTLLAELNAAGELDWPRACVDGSHIRAKKGVPTPSKPRCTTSREFP</sequence>
<dbReference type="RefSeq" id="WP_397677025.1">
    <property type="nucleotide sequence ID" value="NZ_JBIRGH010000039.1"/>
</dbReference>
<keyword evidence="2" id="KW-1185">Reference proteome</keyword>
<evidence type="ECO:0000313" key="2">
    <source>
        <dbReference type="Proteomes" id="UP001610990"/>
    </source>
</evidence>
<name>A0ABW7RPF5_9ACTN</name>
<reference evidence="1 2" key="1">
    <citation type="submission" date="2024-10" db="EMBL/GenBank/DDBJ databases">
        <title>The Natural Products Discovery Center: Release of the First 8490 Sequenced Strains for Exploring Actinobacteria Biosynthetic Diversity.</title>
        <authorList>
            <person name="Kalkreuter E."/>
            <person name="Kautsar S.A."/>
            <person name="Yang D."/>
            <person name="Bader C.D."/>
            <person name="Teijaro C.N."/>
            <person name="Fluegel L."/>
            <person name="Davis C.M."/>
            <person name="Simpson J.R."/>
            <person name="Lauterbach L."/>
            <person name="Steele A.D."/>
            <person name="Gui C."/>
            <person name="Meng S."/>
            <person name="Li G."/>
            <person name="Viehrig K."/>
            <person name="Ye F."/>
            <person name="Su P."/>
            <person name="Kiefer A.F."/>
            <person name="Nichols A."/>
            <person name="Cepeda A.J."/>
            <person name="Yan W."/>
            <person name="Fan B."/>
            <person name="Jiang Y."/>
            <person name="Adhikari A."/>
            <person name="Zheng C.-J."/>
            <person name="Schuster L."/>
            <person name="Cowan T.M."/>
            <person name="Smanski M.J."/>
            <person name="Chevrette M.G."/>
            <person name="De Carvalho L.P.S."/>
            <person name="Shen B."/>
        </authorList>
    </citation>
    <scope>NUCLEOTIDE SEQUENCE [LARGE SCALE GENOMIC DNA]</scope>
    <source>
        <strain evidence="1 2">NPDC018013</strain>
    </source>
</reference>